<sequence>MLNPSFSPRRLHPTAVDEVFPPGVLFRSTPSPAPAGDADDITLERILGGDDAEEWREEDIVYLHWRLLKAIDQLADPMAPLDEKFDILRWVFTEPDQDQRPFSFVSCLRVVGCSPLSPVAYCGEVDAEDIRDRIRYGMKAWLRASLARYPEWVRDAVVHHPGWVEARLAKNAQWLNEQIKRMAVTGDLFA</sequence>
<evidence type="ECO:0000313" key="1">
    <source>
        <dbReference type="EMBL" id="THF64965.1"/>
    </source>
</evidence>
<reference evidence="1 2" key="1">
    <citation type="submission" date="2019-04" db="EMBL/GenBank/DDBJ databases">
        <title>Azoarcus nasutitermitis sp. nov. isolated from termite nest.</title>
        <authorList>
            <person name="Lin S.-Y."/>
            <person name="Hameed A."/>
            <person name="Hsu Y.-H."/>
            <person name="Young C.-C."/>
        </authorList>
    </citation>
    <scope>NUCLEOTIDE SEQUENCE [LARGE SCALE GENOMIC DNA]</scope>
    <source>
        <strain evidence="1 2">CC-YHH838</strain>
    </source>
</reference>
<dbReference type="RefSeq" id="WP_136348658.1">
    <property type="nucleotide sequence ID" value="NZ_SSOC01000004.1"/>
</dbReference>
<dbReference type="EMBL" id="SSOC01000004">
    <property type="protein sequence ID" value="THF64965.1"/>
    <property type="molecule type" value="Genomic_DNA"/>
</dbReference>
<keyword evidence="2" id="KW-1185">Reference proteome</keyword>
<dbReference type="OrthoDB" id="8773760at2"/>
<accession>A0A4S4AXX5</accession>
<protein>
    <submittedName>
        <fullName evidence="1">Uncharacterized protein</fullName>
    </submittedName>
</protein>
<organism evidence="1 2">
    <name type="scientific">Pseudothauera nasutitermitis</name>
    <dbReference type="NCBI Taxonomy" id="2565930"/>
    <lineage>
        <taxon>Bacteria</taxon>
        <taxon>Pseudomonadati</taxon>
        <taxon>Pseudomonadota</taxon>
        <taxon>Betaproteobacteria</taxon>
        <taxon>Rhodocyclales</taxon>
        <taxon>Zoogloeaceae</taxon>
        <taxon>Pseudothauera</taxon>
    </lineage>
</organism>
<comment type="caution">
    <text evidence="1">The sequence shown here is derived from an EMBL/GenBank/DDBJ whole genome shotgun (WGS) entry which is preliminary data.</text>
</comment>
<dbReference type="Proteomes" id="UP000308430">
    <property type="component" value="Unassembled WGS sequence"/>
</dbReference>
<dbReference type="AlphaFoldDB" id="A0A4S4AXX5"/>
<gene>
    <name evidence="1" type="ORF">E6C76_13130</name>
</gene>
<name>A0A4S4AXX5_9RHOO</name>
<proteinExistence type="predicted"/>
<evidence type="ECO:0000313" key="2">
    <source>
        <dbReference type="Proteomes" id="UP000308430"/>
    </source>
</evidence>